<dbReference type="AlphaFoldDB" id="A0AAV2KKM6"/>
<proteinExistence type="predicted"/>
<reference evidence="1 2" key="1">
    <citation type="submission" date="2024-04" db="EMBL/GenBank/DDBJ databases">
        <authorList>
            <person name="Waldvogel A.-M."/>
            <person name="Schoenle A."/>
        </authorList>
    </citation>
    <scope>NUCLEOTIDE SEQUENCE [LARGE SCALE GENOMIC DNA]</scope>
</reference>
<name>A0AAV2KKM6_KNICA</name>
<evidence type="ECO:0000313" key="2">
    <source>
        <dbReference type="Proteomes" id="UP001497482"/>
    </source>
</evidence>
<dbReference type="Proteomes" id="UP001497482">
    <property type="component" value="Chromosome 19"/>
</dbReference>
<keyword evidence="2" id="KW-1185">Reference proteome</keyword>
<organism evidence="1 2">
    <name type="scientific">Knipowitschia caucasica</name>
    <name type="common">Caucasian dwarf goby</name>
    <name type="synonym">Pomatoschistus caucasicus</name>
    <dbReference type="NCBI Taxonomy" id="637954"/>
    <lineage>
        <taxon>Eukaryota</taxon>
        <taxon>Metazoa</taxon>
        <taxon>Chordata</taxon>
        <taxon>Craniata</taxon>
        <taxon>Vertebrata</taxon>
        <taxon>Euteleostomi</taxon>
        <taxon>Actinopterygii</taxon>
        <taxon>Neopterygii</taxon>
        <taxon>Teleostei</taxon>
        <taxon>Neoteleostei</taxon>
        <taxon>Acanthomorphata</taxon>
        <taxon>Gobiaria</taxon>
        <taxon>Gobiiformes</taxon>
        <taxon>Gobioidei</taxon>
        <taxon>Gobiidae</taxon>
        <taxon>Gobiinae</taxon>
        <taxon>Knipowitschia</taxon>
    </lineage>
</organism>
<protein>
    <submittedName>
        <fullName evidence="1">Uncharacterized protein</fullName>
    </submittedName>
</protein>
<sequence>MTIPNILDSKRRPVGACISKNWPHPGSVSMLIPN</sequence>
<dbReference type="EMBL" id="OZ035841">
    <property type="protein sequence ID" value="CAL1590506.1"/>
    <property type="molecule type" value="Genomic_DNA"/>
</dbReference>
<gene>
    <name evidence="1" type="ORF">KC01_LOCUS20013</name>
</gene>
<evidence type="ECO:0000313" key="1">
    <source>
        <dbReference type="EMBL" id="CAL1590506.1"/>
    </source>
</evidence>
<accession>A0AAV2KKM6</accession>